<dbReference type="PANTHER" id="PTHR34365">
    <property type="entry name" value="ENOLASE (DUF1399)"/>
    <property type="match status" value="1"/>
</dbReference>
<protein>
    <submittedName>
        <fullName evidence="1">Uncharacterized protein</fullName>
    </submittedName>
</protein>
<reference evidence="1" key="1">
    <citation type="submission" date="2022-12" db="EMBL/GenBank/DDBJ databases">
        <authorList>
            <person name="Brejova B."/>
        </authorList>
    </citation>
    <scope>NUCLEOTIDE SEQUENCE</scope>
</reference>
<accession>A0A9W4TS54</accession>
<dbReference type="Pfam" id="PF07173">
    <property type="entry name" value="GRDP-like"/>
    <property type="match status" value="1"/>
</dbReference>
<gene>
    <name evidence="1" type="ORF">CANVERA_P0117</name>
</gene>
<dbReference type="InterPro" id="IPR009836">
    <property type="entry name" value="GRDP-like"/>
</dbReference>
<dbReference type="AlphaFoldDB" id="A0A9W4TS54"/>
<evidence type="ECO:0000313" key="1">
    <source>
        <dbReference type="EMBL" id="CAI5755600.1"/>
    </source>
</evidence>
<dbReference type="OrthoDB" id="2684236at2759"/>
<proteinExistence type="predicted"/>
<dbReference type="PANTHER" id="PTHR34365:SF7">
    <property type="entry name" value="GLYCINE-RICH DOMAIN-CONTAINING PROTEIN 1"/>
    <property type="match status" value="1"/>
</dbReference>
<dbReference type="EMBL" id="CANTUO010000001">
    <property type="protein sequence ID" value="CAI5755600.1"/>
    <property type="molecule type" value="Genomic_DNA"/>
</dbReference>
<organism evidence="1 2">
    <name type="scientific">Candida verbasci</name>
    <dbReference type="NCBI Taxonomy" id="1227364"/>
    <lineage>
        <taxon>Eukaryota</taxon>
        <taxon>Fungi</taxon>
        <taxon>Dikarya</taxon>
        <taxon>Ascomycota</taxon>
        <taxon>Saccharomycotina</taxon>
        <taxon>Pichiomycetes</taxon>
        <taxon>Debaryomycetaceae</taxon>
        <taxon>Candida/Lodderomyces clade</taxon>
        <taxon>Candida</taxon>
    </lineage>
</organism>
<name>A0A9W4TS54_9ASCO</name>
<keyword evidence="2" id="KW-1185">Reference proteome</keyword>
<dbReference type="Proteomes" id="UP001152885">
    <property type="component" value="Unassembled WGS sequence"/>
</dbReference>
<evidence type="ECO:0000313" key="2">
    <source>
        <dbReference type="Proteomes" id="UP001152885"/>
    </source>
</evidence>
<sequence length="673" mass="78478">MGKEKRLEKHFHKHIEVLESAIDDQFQSYKYSHSKPEFIDSNFHDPKAIPNHVEVLAHLKLLKAFQVLKLKIIPSNNTDKEYSMKTWQVFITKSVRRFIIFVTALKLKFGNLGEDVSEMSLFKEAMYKDQTFLKTMETLIPPLDVIMVWHSFLLNPSSMYDIFIREEFLKFAFLPLPLHLLNKFIDNVTFEYNIPEYYQMNYINIIQSITNDAADLQYDTTRNFTIYEDLVEIYCPNCKVKLTGQFPLCNDSGMGFADSKFTIENTALKQDLNYCYHLELPVLNQDNLKMLQLYADVFRTGPIQGTFKYFSSIICAPRFYKRDSMQISELTKDDIRKEWERLKHLSYNEFVEQILKKTKHIRNKNRDEVYYKLYSQFNLVSLTVQNSLEIGEDLVGCILRQERFVEKMNNFNWLHSPFIIEGMNESLNRYKNYFELLTDFNHRMLVPTLDIDLIWHTHQLTMFRYFKDCKSSPCQTVIDHNDKVEENVLGDQFEVTAKLYKLKFQQDYSLCFCWYCVSGRVGKRDVLKSIFKKKKDESKLLDSPLVEDLESENITHVSGHNAIRIPSKKSKELSEKNRYPWTTDPQFNLYTSSSLFVIPPVNPIGYNGEHCAFLQDDSQCCNVQAACTVQNNFCLAIGTSQKYSNSASLCRATPIPAYGLITPGVGAGPAFTG</sequence>
<comment type="caution">
    <text evidence="1">The sequence shown here is derived from an EMBL/GenBank/DDBJ whole genome shotgun (WGS) entry which is preliminary data.</text>
</comment>